<comment type="similarity">
    <text evidence="2">Belongs to the ZIP transporter (TC 2.A.5) family.</text>
</comment>
<proteinExistence type="inferred from homology"/>
<evidence type="ECO:0000313" key="7">
    <source>
        <dbReference type="EMBL" id="KAJ7333072.1"/>
    </source>
</evidence>
<reference evidence="7" key="1">
    <citation type="submission" date="2023-01" db="EMBL/GenBank/DDBJ databases">
        <title>Genome assembly of the deep-sea coral Lophelia pertusa.</title>
        <authorList>
            <person name="Herrera S."/>
            <person name="Cordes E."/>
        </authorList>
    </citation>
    <scope>NUCLEOTIDE SEQUENCE</scope>
    <source>
        <strain evidence="7">USNM1676648</strain>
        <tissue evidence="7">Polyp</tissue>
    </source>
</reference>
<evidence type="ECO:0000256" key="4">
    <source>
        <dbReference type="ARBA" id="ARBA00022989"/>
    </source>
</evidence>
<comment type="subcellular location">
    <subcellularLocation>
        <location evidence="1">Membrane</location>
        <topology evidence="1">Multi-pass membrane protein</topology>
    </subcellularLocation>
</comment>
<evidence type="ECO:0000313" key="8">
    <source>
        <dbReference type="Proteomes" id="UP001163046"/>
    </source>
</evidence>
<keyword evidence="5 6" id="KW-0472">Membrane</keyword>
<evidence type="ECO:0000256" key="1">
    <source>
        <dbReference type="ARBA" id="ARBA00004141"/>
    </source>
</evidence>
<dbReference type="GO" id="GO:0005385">
    <property type="term" value="F:zinc ion transmembrane transporter activity"/>
    <property type="evidence" value="ECO:0007669"/>
    <property type="project" value="TreeGrafter"/>
</dbReference>
<dbReference type="Pfam" id="PF02535">
    <property type="entry name" value="Zip"/>
    <property type="match status" value="1"/>
</dbReference>
<dbReference type="GO" id="GO:0030003">
    <property type="term" value="P:intracellular monoatomic cation homeostasis"/>
    <property type="evidence" value="ECO:0007669"/>
    <property type="project" value="TreeGrafter"/>
</dbReference>
<dbReference type="PANTHER" id="PTHR12191:SF37">
    <property type="entry name" value="ZINC TRANSPORTER FOI"/>
    <property type="match status" value="1"/>
</dbReference>
<keyword evidence="8" id="KW-1185">Reference proteome</keyword>
<evidence type="ECO:0000256" key="5">
    <source>
        <dbReference type="ARBA" id="ARBA00023136"/>
    </source>
</evidence>
<dbReference type="Proteomes" id="UP001163046">
    <property type="component" value="Unassembled WGS sequence"/>
</dbReference>
<dbReference type="OrthoDB" id="5970736at2759"/>
<dbReference type="InterPro" id="IPR003689">
    <property type="entry name" value="ZIP"/>
</dbReference>
<keyword evidence="4 6" id="KW-1133">Transmembrane helix</keyword>
<dbReference type="GO" id="GO:0005886">
    <property type="term" value="C:plasma membrane"/>
    <property type="evidence" value="ECO:0007669"/>
    <property type="project" value="TreeGrafter"/>
</dbReference>
<evidence type="ECO:0000256" key="3">
    <source>
        <dbReference type="ARBA" id="ARBA00022692"/>
    </source>
</evidence>
<evidence type="ECO:0000256" key="6">
    <source>
        <dbReference type="SAM" id="Phobius"/>
    </source>
</evidence>
<keyword evidence="3 6" id="KW-0812">Transmembrane</keyword>
<accession>A0A9X0CGI7</accession>
<protein>
    <submittedName>
        <fullName evidence="7">Uncharacterized protein</fullName>
    </submittedName>
</protein>
<dbReference type="EMBL" id="MU827787">
    <property type="protein sequence ID" value="KAJ7333072.1"/>
    <property type="molecule type" value="Genomic_DNA"/>
</dbReference>
<dbReference type="GO" id="GO:0140410">
    <property type="term" value="F:monoatomic cation:bicarbonate symporter activity"/>
    <property type="evidence" value="ECO:0007669"/>
    <property type="project" value="TreeGrafter"/>
</dbReference>
<name>A0A9X0CGI7_9CNID</name>
<sequence length="188" mass="20482">MSNNLRAISQGCGAQTVIFFLAMLSSAVICPALGKFRDHVITALIALGSASLAGDAIFHLLPHALNADFHHENGGTTTADNDVVLWRSLLVVCSLYFFYLFHLFFHVVEGGHSHSHATLPESGENMNLIQNEAASKPKPAESKSNKALIGMMLLGEVLHTASDGFGHWRSFFEISSRRTEYFTCCAIS</sequence>
<gene>
    <name evidence="7" type="ORF">OS493_018241</name>
</gene>
<dbReference type="PANTHER" id="PTHR12191">
    <property type="entry name" value="SOLUTE CARRIER FAMILY 39"/>
    <property type="match status" value="1"/>
</dbReference>
<dbReference type="GO" id="GO:0071578">
    <property type="term" value="P:zinc ion import across plasma membrane"/>
    <property type="evidence" value="ECO:0007669"/>
    <property type="project" value="TreeGrafter"/>
</dbReference>
<feature type="transmembrane region" description="Helical" evidence="6">
    <location>
        <begin position="84"/>
        <end position="105"/>
    </location>
</feature>
<evidence type="ECO:0000256" key="2">
    <source>
        <dbReference type="ARBA" id="ARBA00006939"/>
    </source>
</evidence>
<organism evidence="7 8">
    <name type="scientific">Desmophyllum pertusum</name>
    <dbReference type="NCBI Taxonomy" id="174260"/>
    <lineage>
        <taxon>Eukaryota</taxon>
        <taxon>Metazoa</taxon>
        <taxon>Cnidaria</taxon>
        <taxon>Anthozoa</taxon>
        <taxon>Hexacorallia</taxon>
        <taxon>Scleractinia</taxon>
        <taxon>Caryophylliina</taxon>
        <taxon>Caryophylliidae</taxon>
        <taxon>Desmophyllum</taxon>
    </lineage>
</organism>
<feature type="transmembrane region" description="Helical" evidence="6">
    <location>
        <begin position="40"/>
        <end position="64"/>
    </location>
</feature>
<dbReference type="InterPro" id="IPR050799">
    <property type="entry name" value="ZIP_Transporter"/>
</dbReference>
<feature type="transmembrane region" description="Helical" evidence="6">
    <location>
        <begin position="12"/>
        <end position="33"/>
    </location>
</feature>
<comment type="caution">
    <text evidence="7">The sequence shown here is derived from an EMBL/GenBank/DDBJ whole genome shotgun (WGS) entry which is preliminary data.</text>
</comment>
<dbReference type="AlphaFoldDB" id="A0A9X0CGI7"/>